<dbReference type="AlphaFoldDB" id="A0A152A2V9"/>
<dbReference type="PANTHER" id="PTHR11786">
    <property type="entry name" value="N-HYDROXYARYLAMINE O-ACETYLTRANSFERASE"/>
    <property type="match status" value="1"/>
</dbReference>
<dbReference type="InterPro" id="IPR038765">
    <property type="entry name" value="Papain-like_cys_pep_sf"/>
</dbReference>
<evidence type="ECO:0000256" key="2">
    <source>
        <dbReference type="RuleBase" id="RU003452"/>
    </source>
</evidence>
<dbReference type="InParanoid" id="A0A152A2V9"/>
<dbReference type="OMA" id="IMESVAY"/>
<dbReference type="Pfam" id="PF00797">
    <property type="entry name" value="Acetyltransf_2"/>
    <property type="match status" value="1"/>
</dbReference>
<evidence type="ECO:0000313" key="4">
    <source>
        <dbReference type="Proteomes" id="UP000076078"/>
    </source>
</evidence>
<dbReference type="Gene3D" id="3.30.2140.20">
    <property type="match status" value="1"/>
</dbReference>
<dbReference type="STRING" id="361077.A0A152A2V9"/>
<dbReference type="PRINTS" id="PR01543">
    <property type="entry name" value="ANATRNSFRASE"/>
</dbReference>
<dbReference type="Proteomes" id="UP000076078">
    <property type="component" value="Unassembled WGS sequence"/>
</dbReference>
<dbReference type="OrthoDB" id="17550at2759"/>
<name>A0A152A2V9_TIELA</name>
<protein>
    <submittedName>
        <fullName evidence="3">Arylamine N-acetyltransferase family protein</fullName>
    </submittedName>
</protein>
<keyword evidence="2 3" id="KW-0808">Transferase</keyword>
<dbReference type="SUPFAM" id="SSF54001">
    <property type="entry name" value="Cysteine proteinases"/>
    <property type="match status" value="1"/>
</dbReference>
<proteinExistence type="inferred from homology"/>
<organism evidence="3 4">
    <name type="scientific">Tieghemostelium lacteum</name>
    <name type="common">Slime mold</name>
    <name type="synonym">Dictyostelium lacteum</name>
    <dbReference type="NCBI Taxonomy" id="361077"/>
    <lineage>
        <taxon>Eukaryota</taxon>
        <taxon>Amoebozoa</taxon>
        <taxon>Evosea</taxon>
        <taxon>Eumycetozoa</taxon>
        <taxon>Dictyostelia</taxon>
        <taxon>Dictyosteliales</taxon>
        <taxon>Raperosteliaceae</taxon>
        <taxon>Tieghemostelium</taxon>
    </lineage>
</organism>
<keyword evidence="4" id="KW-1185">Reference proteome</keyword>
<reference evidence="3 4" key="1">
    <citation type="submission" date="2015-12" db="EMBL/GenBank/DDBJ databases">
        <title>Dictyostelia acquired genes for synthesis and detection of signals that induce cell-type specialization by lateral gene transfer from prokaryotes.</title>
        <authorList>
            <person name="Gloeckner G."/>
            <person name="Schaap P."/>
        </authorList>
    </citation>
    <scope>NUCLEOTIDE SEQUENCE [LARGE SCALE GENOMIC DNA]</scope>
    <source>
        <strain evidence="3 4">TK</strain>
    </source>
</reference>
<dbReference type="EMBL" id="LODT01000014">
    <property type="protein sequence ID" value="KYR00435.1"/>
    <property type="molecule type" value="Genomic_DNA"/>
</dbReference>
<keyword evidence="2" id="KW-0012">Acyltransferase</keyword>
<evidence type="ECO:0000313" key="3">
    <source>
        <dbReference type="EMBL" id="KYR00435.1"/>
    </source>
</evidence>
<gene>
    <name evidence="3" type="ORF">DLAC_03044</name>
</gene>
<accession>A0A152A2V9</accession>
<dbReference type="InterPro" id="IPR001447">
    <property type="entry name" value="Arylamine_N-AcTrfase"/>
</dbReference>
<comment type="similarity">
    <text evidence="1 2">Belongs to the arylamine N-acetyltransferase family.</text>
</comment>
<dbReference type="GO" id="GO:0016407">
    <property type="term" value="F:acetyltransferase activity"/>
    <property type="evidence" value="ECO:0007669"/>
    <property type="project" value="InterPro"/>
</dbReference>
<dbReference type="InterPro" id="IPR053710">
    <property type="entry name" value="Arylamine_NAT_domain_sf"/>
</dbReference>
<sequence length="308" mass="36281">MISYNEETTKEFTAYQILFFKRFNLDVNKYSDQNGRMKIKFEDLAFIMESVAYNAPFENLEVIYGKYKDHVTRETVEDKILVRYSGGLCYQMNTMFYYFLLDCGFNVRMVRASVLNAETLTKRLPHGHVANVIIHQNKSYLIEVGYGNFHAMQPIPINEFTYDNSNNNNNNNTILEQVQSITGQYRTYKKKTHLGSYILEKRRNDDFIVESDKHWNLAYSYYMEDPIQLDQVDQIQNIVLEDQTFAFNKRIMVCQLIKAIGQVVLTAESLTITTFNGEKSKVSFEQNSDTFHQYLLKYFNIILHKLFI</sequence>
<comment type="caution">
    <text evidence="3">The sequence shown here is derived from an EMBL/GenBank/DDBJ whole genome shotgun (WGS) entry which is preliminary data.</text>
</comment>
<dbReference type="PANTHER" id="PTHR11786:SF0">
    <property type="entry name" value="ARYLAMINE N-ACETYLTRANSFERASE 4-RELATED"/>
    <property type="match status" value="1"/>
</dbReference>
<evidence type="ECO:0000256" key="1">
    <source>
        <dbReference type="ARBA" id="ARBA00006547"/>
    </source>
</evidence>